<dbReference type="Proteomes" id="UP000825935">
    <property type="component" value="Chromosome 6"/>
</dbReference>
<protein>
    <recommendedName>
        <fullName evidence="7">FLZ-type domain-containing protein</fullName>
    </recommendedName>
</protein>
<dbReference type="PANTHER" id="PTHR33059">
    <property type="entry name" value="FCS-LIKE ZINC FINGER 5"/>
    <property type="match status" value="1"/>
</dbReference>
<comment type="subcellular location">
    <subcellularLocation>
        <location evidence="1">Cytoplasm</location>
    </subcellularLocation>
</comment>
<evidence type="ECO:0000256" key="6">
    <source>
        <dbReference type="SAM" id="MobiDB-lite"/>
    </source>
</evidence>
<keyword evidence="4" id="KW-0479">Metal-binding</keyword>
<dbReference type="Pfam" id="PF04570">
    <property type="entry name" value="zf-FLZ"/>
    <property type="match status" value="1"/>
</dbReference>
<comment type="similarity">
    <text evidence="2">Belongs to the FLZ family.</text>
</comment>
<evidence type="ECO:0000313" key="8">
    <source>
        <dbReference type="EMBL" id="KAH7435840.1"/>
    </source>
</evidence>
<gene>
    <name evidence="8" type="ORF">KP509_06G081300</name>
</gene>
<dbReference type="EMBL" id="CM035411">
    <property type="protein sequence ID" value="KAH7435840.1"/>
    <property type="molecule type" value="Genomic_DNA"/>
</dbReference>
<evidence type="ECO:0000256" key="2">
    <source>
        <dbReference type="ARBA" id="ARBA00009374"/>
    </source>
</evidence>
<dbReference type="AlphaFoldDB" id="A0A8T2UMR9"/>
<accession>A0A8T2UMR9</accession>
<evidence type="ECO:0000256" key="4">
    <source>
        <dbReference type="ARBA" id="ARBA00022723"/>
    </source>
</evidence>
<sequence>MRAHTAMCRLCPVRSFAQKAAYQRIWSIRIIERHSAGFMGLAAVAAIQTEVTTDPVAIWCDLSPPLEQSHPPESGPIDFNITSTRPVQLRSTHLKTRGSSLSRLPIPLHAGEGVSITRSIFSLSSPAEDPPACAPIISSEGSCFLCRRPFLPSKDIYMYRCQAFCTRDCRHHQIVKHEQEEKMKLSADRGPQSPHFQTNACSVSSSLRRRKERRMCSSG</sequence>
<keyword evidence="3" id="KW-0963">Cytoplasm</keyword>
<dbReference type="GO" id="GO:0046872">
    <property type="term" value="F:metal ion binding"/>
    <property type="evidence" value="ECO:0007669"/>
    <property type="project" value="UniProtKB-KW"/>
</dbReference>
<dbReference type="EMBL" id="CM035411">
    <property type="protein sequence ID" value="KAH7435839.1"/>
    <property type="molecule type" value="Genomic_DNA"/>
</dbReference>
<reference evidence="8" key="1">
    <citation type="submission" date="2021-08" db="EMBL/GenBank/DDBJ databases">
        <title>WGS assembly of Ceratopteris richardii.</title>
        <authorList>
            <person name="Marchant D.B."/>
            <person name="Chen G."/>
            <person name="Jenkins J."/>
            <person name="Shu S."/>
            <person name="Leebens-Mack J."/>
            <person name="Grimwood J."/>
            <person name="Schmutz J."/>
            <person name="Soltis P."/>
            <person name="Soltis D."/>
            <person name="Chen Z.-H."/>
        </authorList>
    </citation>
    <scope>NUCLEOTIDE SEQUENCE</scope>
    <source>
        <strain evidence="8">Whitten #5841</strain>
        <tissue evidence="8">Leaf</tissue>
    </source>
</reference>
<evidence type="ECO:0000256" key="5">
    <source>
        <dbReference type="PROSITE-ProRule" id="PRU01131"/>
    </source>
</evidence>
<feature type="zinc finger region" description="FLZ-type" evidence="5">
    <location>
        <begin position="138"/>
        <end position="181"/>
    </location>
</feature>
<comment type="caution">
    <text evidence="8">The sequence shown here is derived from an EMBL/GenBank/DDBJ whole genome shotgun (WGS) entry which is preliminary data.</text>
</comment>
<keyword evidence="9" id="KW-1185">Reference proteome</keyword>
<dbReference type="PANTHER" id="PTHR33059:SF4">
    <property type="entry name" value="FCS-LIKE ZINC FINGER 5"/>
    <property type="match status" value="1"/>
</dbReference>
<organism evidence="8 9">
    <name type="scientific">Ceratopteris richardii</name>
    <name type="common">Triangle waterfern</name>
    <dbReference type="NCBI Taxonomy" id="49495"/>
    <lineage>
        <taxon>Eukaryota</taxon>
        <taxon>Viridiplantae</taxon>
        <taxon>Streptophyta</taxon>
        <taxon>Embryophyta</taxon>
        <taxon>Tracheophyta</taxon>
        <taxon>Polypodiopsida</taxon>
        <taxon>Polypodiidae</taxon>
        <taxon>Polypodiales</taxon>
        <taxon>Pteridineae</taxon>
        <taxon>Pteridaceae</taxon>
        <taxon>Parkerioideae</taxon>
        <taxon>Ceratopteris</taxon>
    </lineage>
</organism>
<dbReference type="InterPro" id="IPR007650">
    <property type="entry name" value="Zf-FLZ_dom"/>
</dbReference>
<feature type="region of interest" description="Disordered" evidence="6">
    <location>
        <begin position="180"/>
        <end position="201"/>
    </location>
</feature>
<dbReference type="GO" id="GO:0005737">
    <property type="term" value="C:cytoplasm"/>
    <property type="evidence" value="ECO:0007669"/>
    <property type="project" value="UniProtKB-SubCell"/>
</dbReference>
<evidence type="ECO:0000313" key="9">
    <source>
        <dbReference type="Proteomes" id="UP000825935"/>
    </source>
</evidence>
<evidence type="ECO:0000256" key="1">
    <source>
        <dbReference type="ARBA" id="ARBA00004496"/>
    </source>
</evidence>
<feature type="domain" description="FLZ-type" evidence="7">
    <location>
        <begin position="138"/>
        <end position="181"/>
    </location>
</feature>
<dbReference type="PROSITE" id="PS51795">
    <property type="entry name" value="ZF_FLZ"/>
    <property type="match status" value="1"/>
</dbReference>
<dbReference type="OrthoDB" id="1925036at2759"/>
<proteinExistence type="inferred from homology"/>
<name>A0A8T2UMR9_CERRI</name>
<evidence type="ECO:0000256" key="3">
    <source>
        <dbReference type="ARBA" id="ARBA00022490"/>
    </source>
</evidence>
<evidence type="ECO:0000259" key="7">
    <source>
        <dbReference type="PROSITE" id="PS51795"/>
    </source>
</evidence>